<gene>
    <name evidence="3" type="ORF">JJQ60_06645</name>
</gene>
<dbReference type="PANTHER" id="PTHR12526">
    <property type="entry name" value="GLYCOSYLTRANSFERASE"/>
    <property type="match status" value="1"/>
</dbReference>
<feature type="domain" description="Glycosyl transferase family 1" evidence="1">
    <location>
        <begin position="189"/>
        <end position="344"/>
    </location>
</feature>
<comment type="caution">
    <text evidence="3">The sequence shown here is derived from an EMBL/GenBank/DDBJ whole genome shotgun (WGS) entry which is preliminary data.</text>
</comment>
<evidence type="ECO:0000313" key="3">
    <source>
        <dbReference type="EMBL" id="MBL0683187.1"/>
    </source>
</evidence>
<organism evidence="3 4">
    <name type="scientific">Aquimarina mytili</name>
    <dbReference type="NCBI Taxonomy" id="874423"/>
    <lineage>
        <taxon>Bacteria</taxon>
        <taxon>Pseudomonadati</taxon>
        <taxon>Bacteroidota</taxon>
        <taxon>Flavobacteriia</taxon>
        <taxon>Flavobacteriales</taxon>
        <taxon>Flavobacteriaceae</taxon>
        <taxon>Aquimarina</taxon>
    </lineage>
</organism>
<dbReference type="SUPFAM" id="SSF53756">
    <property type="entry name" value="UDP-Glycosyltransferase/glycogen phosphorylase"/>
    <property type="match status" value="1"/>
</dbReference>
<reference evidence="3" key="1">
    <citation type="submission" date="2021-01" db="EMBL/GenBank/DDBJ databases">
        <authorList>
            <person name="Zhong Y.L."/>
        </authorList>
    </citation>
    <scope>NUCLEOTIDE SEQUENCE</scope>
    <source>
        <strain evidence="3">KCTC 23302</strain>
    </source>
</reference>
<dbReference type="InterPro" id="IPR001296">
    <property type="entry name" value="Glyco_trans_1"/>
</dbReference>
<dbReference type="Pfam" id="PF13439">
    <property type="entry name" value="Glyco_transf_4"/>
    <property type="match status" value="1"/>
</dbReference>
<dbReference type="EMBL" id="JAERQJ010000002">
    <property type="protein sequence ID" value="MBL0683187.1"/>
    <property type="molecule type" value="Genomic_DNA"/>
</dbReference>
<evidence type="ECO:0000259" key="1">
    <source>
        <dbReference type="Pfam" id="PF00534"/>
    </source>
</evidence>
<proteinExistence type="predicted"/>
<protein>
    <submittedName>
        <fullName evidence="3">Glycosyltransferase family 4 protein</fullName>
    </submittedName>
</protein>
<sequence>MKKIVILTDQICKIGGITSLIYLKGNYWVTHDHHEVHVITTEQQGKEPYYPMNSEIKLHDLDVNYNRFASYFSPKNLIKIFKNLIRLQSQLNKTKPDIVIVANHIPVTFFFPLLFTKAKFLKEFHFSKFYLSRRKKTLFRRFESYLESKFDFLVVLNPEERAFYEYDNVVTISNPIQVNMETEPVYTHRKNIAMAAGRISGVKRFDVLIDIWSKFIEEKKDWKLEIYGDGEQEDIDLLKQKIVSLNLSDYVEIKGSTNTITEKMSSYGLYLMTSAAECFPMVLLEAQSCGLPIVSYDCPTGPRNIVTHNHDGILVEMDNQDAFVKELVDITANESRRIELAKNGFVNAKKYTLDVIMDIWDKEIINKKEI</sequence>
<name>A0A937D8Y6_9FLAO</name>
<keyword evidence="4" id="KW-1185">Reference proteome</keyword>
<dbReference type="Gene3D" id="3.40.50.2000">
    <property type="entry name" value="Glycogen Phosphorylase B"/>
    <property type="match status" value="2"/>
</dbReference>
<dbReference type="PANTHER" id="PTHR12526:SF630">
    <property type="entry name" value="GLYCOSYLTRANSFERASE"/>
    <property type="match status" value="1"/>
</dbReference>
<dbReference type="CDD" id="cd03820">
    <property type="entry name" value="GT4_AmsD-like"/>
    <property type="match status" value="1"/>
</dbReference>
<dbReference type="AlphaFoldDB" id="A0A937D8Y6"/>
<dbReference type="GO" id="GO:0016757">
    <property type="term" value="F:glycosyltransferase activity"/>
    <property type="evidence" value="ECO:0007669"/>
    <property type="project" value="InterPro"/>
</dbReference>
<dbReference type="Proteomes" id="UP000651057">
    <property type="component" value="Unassembled WGS sequence"/>
</dbReference>
<dbReference type="Pfam" id="PF00534">
    <property type="entry name" value="Glycos_transf_1"/>
    <property type="match status" value="1"/>
</dbReference>
<evidence type="ECO:0000313" key="4">
    <source>
        <dbReference type="Proteomes" id="UP000651057"/>
    </source>
</evidence>
<dbReference type="RefSeq" id="WP_201917935.1">
    <property type="nucleotide sequence ID" value="NZ_BAABAX010000023.1"/>
</dbReference>
<accession>A0A937D8Y6</accession>
<dbReference type="InterPro" id="IPR028098">
    <property type="entry name" value="Glyco_trans_4-like_N"/>
</dbReference>
<feature type="domain" description="Glycosyltransferase subfamily 4-like N-terminal" evidence="2">
    <location>
        <begin position="15"/>
        <end position="165"/>
    </location>
</feature>
<evidence type="ECO:0000259" key="2">
    <source>
        <dbReference type="Pfam" id="PF13439"/>
    </source>
</evidence>